<dbReference type="OrthoDB" id="5229455at2759"/>
<dbReference type="GO" id="GO:0008270">
    <property type="term" value="F:zinc ion binding"/>
    <property type="evidence" value="ECO:0007669"/>
    <property type="project" value="InterPro"/>
</dbReference>
<dbReference type="InterPro" id="IPR036864">
    <property type="entry name" value="Zn2-C6_fun-type_DNA-bd_sf"/>
</dbReference>
<dbReference type="InterPro" id="IPR001138">
    <property type="entry name" value="Zn2Cys6_DnaBD"/>
</dbReference>
<dbReference type="Gene3D" id="4.10.240.10">
    <property type="entry name" value="Zn(2)-C6 fungal-type DNA-binding domain"/>
    <property type="match status" value="1"/>
</dbReference>
<evidence type="ECO:0000256" key="3">
    <source>
        <dbReference type="SAM" id="MobiDB-lite"/>
    </source>
</evidence>
<evidence type="ECO:0000259" key="4">
    <source>
        <dbReference type="PROSITE" id="PS50048"/>
    </source>
</evidence>
<evidence type="ECO:0000256" key="1">
    <source>
        <dbReference type="ARBA" id="ARBA00004123"/>
    </source>
</evidence>
<dbReference type="SUPFAM" id="SSF57701">
    <property type="entry name" value="Zn2/Cys6 DNA-binding domain"/>
    <property type="match status" value="1"/>
</dbReference>
<dbReference type="CDD" id="cd00067">
    <property type="entry name" value="GAL4"/>
    <property type="match status" value="1"/>
</dbReference>
<dbReference type="GeneID" id="26841857"/>
<comment type="subcellular location">
    <subcellularLocation>
        <location evidence="1">Nucleus</location>
    </subcellularLocation>
</comment>
<protein>
    <recommendedName>
        <fullName evidence="4">Zn(2)-C6 fungal-type domain-containing protein</fullName>
    </recommendedName>
</protein>
<dbReference type="PANTHER" id="PTHR37534:SF43">
    <property type="entry name" value="FINGER DOMAIN PROTEIN, PUTATIVE (AFU_ORTHOLOGUE AFUA_1G01850)-RELATED"/>
    <property type="match status" value="1"/>
</dbReference>
<gene>
    <name evidence="5" type="ORF">AC631_04848</name>
</gene>
<dbReference type="Proteomes" id="UP000054251">
    <property type="component" value="Unassembled WGS sequence"/>
</dbReference>
<keyword evidence="2" id="KW-0539">Nucleus</keyword>
<organism evidence="5 6">
    <name type="scientific">Debaryomyces fabryi</name>
    <dbReference type="NCBI Taxonomy" id="58627"/>
    <lineage>
        <taxon>Eukaryota</taxon>
        <taxon>Fungi</taxon>
        <taxon>Dikarya</taxon>
        <taxon>Ascomycota</taxon>
        <taxon>Saccharomycotina</taxon>
        <taxon>Pichiomycetes</taxon>
        <taxon>Debaryomycetaceae</taxon>
        <taxon>Debaryomyces</taxon>
    </lineage>
</organism>
<dbReference type="PROSITE" id="PS00463">
    <property type="entry name" value="ZN2_CY6_FUNGAL_1"/>
    <property type="match status" value="1"/>
</dbReference>
<dbReference type="GO" id="GO:0000981">
    <property type="term" value="F:DNA-binding transcription factor activity, RNA polymerase II-specific"/>
    <property type="evidence" value="ECO:0007669"/>
    <property type="project" value="InterPro"/>
</dbReference>
<feature type="compositionally biased region" description="Basic and acidic residues" evidence="3">
    <location>
        <begin position="150"/>
        <end position="159"/>
    </location>
</feature>
<dbReference type="PANTHER" id="PTHR37534">
    <property type="entry name" value="TRANSCRIPTIONAL ACTIVATOR PROTEIN UGA3"/>
    <property type="match status" value="1"/>
</dbReference>
<feature type="region of interest" description="Disordered" evidence="3">
    <location>
        <begin position="141"/>
        <end position="160"/>
    </location>
</feature>
<evidence type="ECO:0000256" key="2">
    <source>
        <dbReference type="ARBA" id="ARBA00023242"/>
    </source>
</evidence>
<feature type="region of interest" description="Disordered" evidence="3">
    <location>
        <begin position="209"/>
        <end position="238"/>
    </location>
</feature>
<dbReference type="RefSeq" id="XP_015465491.1">
    <property type="nucleotide sequence ID" value="XM_015613677.1"/>
</dbReference>
<dbReference type="InterPro" id="IPR021858">
    <property type="entry name" value="Fun_TF"/>
</dbReference>
<dbReference type="Pfam" id="PF11951">
    <property type="entry name" value="Fungal_trans_2"/>
    <property type="match status" value="1"/>
</dbReference>
<feature type="region of interest" description="Disordered" evidence="3">
    <location>
        <begin position="1"/>
        <end position="23"/>
    </location>
</feature>
<dbReference type="GO" id="GO:0000976">
    <property type="term" value="F:transcription cis-regulatory region binding"/>
    <property type="evidence" value="ECO:0007669"/>
    <property type="project" value="TreeGrafter"/>
</dbReference>
<dbReference type="EMBL" id="LMYN01000147">
    <property type="protein sequence ID" value="KRZ99388.1"/>
    <property type="molecule type" value="Genomic_DNA"/>
</dbReference>
<reference evidence="5 6" key="1">
    <citation type="submission" date="2015-11" db="EMBL/GenBank/DDBJ databases">
        <title>The genome of Debaryomyces fabryi.</title>
        <authorList>
            <person name="Tafer H."/>
            <person name="Lopandic K."/>
        </authorList>
    </citation>
    <scope>NUCLEOTIDE SEQUENCE [LARGE SCALE GENOMIC DNA]</scope>
    <source>
        <strain evidence="5 6">CBS 789</strain>
    </source>
</reference>
<dbReference type="GO" id="GO:0005634">
    <property type="term" value="C:nucleus"/>
    <property type="evidence" value="ECO:0007669"/>
    <property type="project" value="UniProtKB-SubCell"/>
</dbReference>
<dbReference type="SMART" id="SM00066">
    <property type="entry name" value="GAL4"/>
    <property type="match status" value="1"/>
</dbReference>
<proteinExistence type="predicted"/>
<feature type="compositionally biased region" description="Polar residues" evidence="3">
    <location>
        <begin position="209"/>
        <end position="235"/>
    </location>
</feature>
<evidence type="ECO:0000313" key="6">
    <source>
        <dbReference type="Proteomes" id="UP000054251"/>
    </source>
</evidence>
<evidence type="ECO:0000313" key="5">
    <source>
        <dbReference type="EMBL" id="KRZ99388.1"/>
    </source>
</evidence>
<name>A0A0V1PSZ9_9ASCO</name>
<comment type="caution">
    <text evidence="5">The sequence shown here is derived from an EMBL/GenBank/DDBJ whole genome shotgun (WGS) entry which is preliminary data.</text>
</comment>
<dbReference type="PROSITE" id="PS50048">
    <property type="entry name" value="ZN2_CY6_FUNGAL_2"/>
    <property type="match status" value="1"/>
</dbReference>
<dbReference type="AlphaFoldDB" id="A0A0V1PSZ9"/>
<sequence>MTISNRKRALSSEYGEKPKIKRSRNGCHNCKRLKIKCDEKKPQCSYCVKTDNKCDYSIKLTWGGRPYKNGTKLNKLSMENETPKFERIKLELNSQQVKENDKIQFVVQGTNLGEINSSSNSEWRNSSSRKNSTVRAKGCLENKTNQNKANPEDFYEKNSKPNGYFEEAELSRAGNLMNVFNSPPAFTTPSGDSILSDFNTFPQQQNFSTFSASPPNQDLTAANNDNYSMSNSNGNVAPKSIVDKTSVKIETPREDNLNSIINSIPEISTGIENLSNEFERISNGGYQLNLKNSEILNNFMLSNMDENSNLTDKVLNTPTQWSPLSDLNIDILDSKTSRPVSRIEMKDELFNNYSEDLAKIEAYLPERQKSNLLNDFLSSLNSSRQFAYNIGSRSSRKIREIEEDENDEESIERLFHDIGIDLNFMNSGDSIDEDNKILTPSELFESIPPLLVPLPEILIEVPFYRNLMHFWVNVASQNLVPAPSYIYSDNPFKVLLPQMAMEYPSILTTLLAFAASIRSLLLGPDNIPKEIVEQLLARSCNELLKLLKDKNEATSDGTLATVLLLSCYESFQSNDFDRHRTHALGARQIVMARKCFLSCESPESDKSSPSSTSSKRSRGKESDIAFFLMRWFIYVDVMGALSATKNSHKYLTSENGHYLPIESVANLTDLNSNSVEVDRKSDIDHLLGFDIRVLPQLTDIALLIRKADSYLEQAGADCSSLPITIITAALEVKESITSAYEVGEARRQAKLDSIIDYKIQRKKESQKTDSPPNLSNIMQQYDILRATNKIFCDMGLLNLYRRVLRVPRESPIIQDLAEGIGLILDLTIESKSSAEICSIFCLFCAACETLDPNMRELFYDRFTKLTEMGNVNAMKSLQIMSRCWDTGEDWIAASKELDIDVALL</sequence>
<dbReference type="GO" id="GO:0045944">
    <property type="term" value="P:positive regulation of transcription by RNA polymerase II"/>
    <property type="evidence" value="ECO:0007669"/>
    <property type="project" value="TreeGrafter"/>
</dbReference>
<keyword evidence="6" id="KW-1185">Reference proteome</keyword>
<feature type="domain" description="Zn(2)-C6 fungal-type" evidence="4">
    <location>
        <begin position="26"/>
        <end position="56"/>
    </location>
</feature>
<dbReference type="Pfam" id="PF00172">
    <property type="entry name" value="Zn_clus"/>
    <property type="match status" value="1"/>
</dbReference>
<accession>A0A0V1PSZ9</accession>